<evidence type="ECO:0000256" key="1">
    <source>
        <dbReference type="SAM" id="MobiDB-lite"/>
    </source>
</evidence>
<gene>
    <name evidence="2" type="ORF">PLEPLA_LOCUS36478</name>
</gene>
<dbReference type="Proteomes" id="UP001153269">
    <property type="component" value="Unassembled WGS sequence"/>
</dbReference>
<reference evidence="2" key="1">
    <citation type="submission" date="2020-03" db="EMBL/GenBank/DDBJ databases">
        <authorList>
            <person name="Weist P."/>
        </authorList>
    </citation>
    <scope>NUCLEOTIDE SEQUENCE</scope>
</reference>
<name>A0A9N7Z2F0_PLEPL</name>
<accession>A0A9N7Z2F0</accession>
<feature type="region of interest" description="Disordered" evidence="1">
    <location>
        <begin position="28"/>
        <end position="104"/>
    </location>
</feature>
<comment type="caution">
    <text evidence="2">The sequence shown here is derived from an EMBL/GenBank/DDBJ whole genome shotgun (WGS) entry which is preliminary data.</text>
</comment>
<evidence type="ECO:0000313" key="3">
    <source>
        <dbReference type="Proteomes" id="UP001153269"/>
    </source>
</evidence>
<feature type="region of interest" description="Disordered" evidence="1">
    <location>
        <begin position="1"/>
        <end position="20"/>
    </location>
</feature>
<keyword evidence="3" id="KW-1185">Reference proteome</keyword>
<proteinExistence type="predicted"/>
<evidence type="ECO:0000313" key="2">
    <source>
        <dbReference type="EMBL" id="CAB1448830.1"/>
    </source>
</evidence>
<dbReference type="EMBL" id="CADEAL010003991">
    <property type="protein sequence ID" value="CAB1448830.1"/>
    <property type="molecule type" value="Genomic_DNA"/>
</dbReference>
<feature type="compositionally biased region" description="Acidic residues" evidence="1">
    <location>
        <begin position="70"/>
        <end position="95"/>
    </location>
</feature>
<protein>
    <submittedName>
        <fullName evidence="2">Uncharacterized protein</fullName>
    </submittedName>
</protein>
<feature type="compositionally biased region" description="Polar residues" evidence="1">
    <location>
        <begin position="39"/>
        <end position="51"/>
    </location>
</feature>
<organism evidence="2 3">
    <name type="scientific">Pleuronectes platessa</name>
    <name type="common">European plaice</name>
    <dbReference type="NCBI Taxonomy" id="8262"/>
    <lineage>
        <taxon>Eukaryota</taxon>
        <taxon>Metazoa</taxon>
        <taxon>Chordata</taxon>
        <taxon>Craniata</taxon>
        <taxon>Vertebrata</taxon>
        <taxon>Euteleostomi</taxon>
        <taxon>Actinopterygii</taxon>
        <taxon>Neopterygii</taxon>
        <taxon>Teleostei</taxon>
        <taxon>Neoteleostei</taxon>
        <taxon>Acanthomorphata</taxon>
        <taxon>Carangaria</taxon>
        <taxon>Pleuronectiformes</taxon>
        <taxon>Pleuronectoidei</taxon>
        <taxon>Pleuronectidae</taxon>
        <taxon>Pleuronectes</taxon>
    </lineage>
</organism>
<dbReference type="AlphaFoldDB" id="A0A9N7Z2F0"/>
<feature type="compositionally biased region" description="Polar residues" evidence="1">
    <location>
        <begin position="1"/>
        <end position="12"/>
    </location>
</feature>
<sequence>MDSAEASDSGQNRPLRFEVLDQQQTDTKLCRSLDPEPSCSCTNTEPESSCSEGILGCDWPNRAEQRGKEEDEEEEEEEEKEEEEKEEEEEEEEEEGVQKDNPVL</sequence>